<keyword evidence="3 4" id="KW-0949">S-adenosyl-L-methionine</keyword>
<feature type="binding site" evidence="4">
    <location>
        <position position="99"/>
    </location>
    <ligand>
        <name>S-adenosyl-L-methionine</name>
        <dbReference type="ChEBI" id="CHEBI:59789"/>
    </ligand>
</feature>
<dbReference type="InterPro" id="IPR023576">
    <property type="entry name" value="UbiE/COQ5_MeTrFase_CS"/>
</dbReference>
<dbReference type="SUPFAM" id="SSF53335">
    <property type="entry name" value="S-adenosyl-L-methionine-dependent methyltransferases"/>
    <property type="match status" value="1"/>
</dbReference>
<comment type="subcellular location">
    <subcellularLocation>
        <location evidence="4">Mitochondrion inner membrane</location>
        <topology evidence="4">Peripheral membrane protein</topology>
        <orientation evidence="4">Matrix side</orientation>
    </subcellularLocation>
</comment>
<dbReference type="PANTHER" id="PTHR43591:SF24">
    <property type="entry name" value="2-METHOXY-6-POLYPRENYL-1,4-BENZOQUINOL METHYLASE, MITOCHONDRIAL"/>
    <property type="match status" value="1"/>
</dbReference>
<organism evidence="5 6">
    <name type="scientific">Gracilariopsis chorda</name>
    <dbReference type="NCBI Taxonomy" id="448386"/>
    <lineage>
        <taxon>Eukaryota</taxon>
        <taxon>Rhodophyta</taxon>
        <taxon>Florideophyceae</taxon>
        <taxon>Rhodymeniophycidae</taxon>
        <taxon>Gracilariales</taxon>
        <taxon>Gracilariaceae</taxon>
        <taxon>Gracilariopsis</taxon>
    </lineage>
</organism>
<dbReference type="AlphaFoldDB" id="A0A2V3IHQ2"/>
<dbReference type="EMBL" id="NBIV01000207">
    <property type="protein sequence ID" value="PXF41602.1"/>
    <property type="molecule type" value="Genomic_DNA"/>
</dbReference>
<name>A0A2V3IHQ2_9FLOR</name>
<evidence type="ECO:0000313" key="6">
    <source>
        <dbReference type="Proteomes" id="UP000247409"/>
    </source>
</evidence>
<dbReference type="CDD" id="cd02440">
    <property type="entry name" value="AdoMet_MTases"/>
    <property type="match status" value="1"/>
</dbReference>
<keyword evidence="4" id="KW-0472">Membrane</keyword>
<feature type="binding site" evidence="4">
    <location>
        <position position="119"/>
    </location>
    <ligand>
        <name>S-adenosyl-L-methionine</name>
        <dbReference type="ChEBI" id="CHEBI:59789"/>
    </ligand>
</feature>
<gene>
    <name evidence="5" type="ORF">BWQ96_08689</name>
</gene>
<comment type="caution">
    <text evidence="5">The sequence shown here is derived from an EMBL/GenBank/DDBJ whole genome shotgun (WGS) entry which is preliminary data.</text>
</comment>
<dbReference type="PROSITE" id="PS01183">
    <property type="entry name" value="UBIE_1"/>
    <property type="match status" value="1"/>
</dbReference>
<keyword evidence="1 4" id="KW-0489">Methyltransferase</keyword>
<dbReference type="PANTHER" id="PTHR43591">
    <property type="entry name" value="METHYLTRANSFERASE"/>
    <property type="match status" value="1"/>
</dbReference>
<reference evidence="5 6" key="1">
    <citation type="journal article" date="2018" name="Mol. Biol. Evol.">
        <title>Analysis of the draft genome of the red seaweed Gracilariopsis chorda provides insights into genome size evolution in Rhodophyta.</title>
        <authorList>
            <person name="Lee J."/>
            <person name="Yang E.C."/>
            <person name="Graf L."/>
            <person name="Yang J.H."/>
            <person name="Qiu H."/>
            <person name="Zel Zion U."/>
            <person name="Chan C.X."/>
            <person name="Stephens T.G."/>
            <person name="Weber A.P.M."/>
            <person name="Boo G.H."/>
            <person name="Boo S.M."/>
            <person name="Kim K.M."/>
            <person name="Shin Y."/>
            <person name="Jung M."/>
            <person name="Lee S.J."/>
            <person name="Yim H.S."/>
            <person name="Lee J.H."/>
            <person name="Bhattacharya D."/>
            <person name="Yoon H.S."/>
        </authorList>
    </citation>
    <scope>NUCLEOTIDE SEQUENCE [LARGE SCALE GENOMIC DNA]</scope>
    <source>
        <strain evidence="5 6">SKKU-2015</strain>
        <tissue evidence="5">Whole body</tissue>
    </source>
</reference>
<comment type="function">
    <text evidence="4">Methyltransferase required for the conversion of 2-polyprenyl-6-methoxy-1,4-benzoquinol (DDMQH2) to 2-polyprenyl-3-methyl-6-methoxy-1,4-benzoquinol (DMQH2).</text>
</comment>
<evidence type="ECO:0000256" key="3">
    <source>
        <dbReference type="ARBA" id="ARBA00022691"/>
    </source>
</evidence>
<sequence length="272" mass="30157">MMRLPSYPLHRNAARRTFRYCTTRAKPASDTSTTHFGFSTIPTSEKQRLVSSVFTSVAQNYDIMNDLMSGGMHRAWKRAFVSELSPTSEMTILDCAAGTGDIGRLILARAPGASVTLSDPNPDMLKRAADRGPSGLQIVAADAQYLPFTSASFDAYTISFGMRNVPRPELALKEAFRVLKPRGRFLMLEFADVSNPVLKSLYDAYSFKVIPRIGSVVARDRDAYQYLVESIRAFPKQAQFAHMVKDVGFRHVSVTDYSLGIAACYSAFKPPE</sequence>
<comment type="pathway">
    <text evidence="4">Cofactor biosynthesis; ubiquinone biosynthesis.</text>
</comment>
<dbReference type="HAMAP" id="MF_01813">
    <property type="entry name" value="MenG_UbiE_methyltr"/>
    <property type="match status" value="1"/>
</dbReference>
<dbReference type="InterPro" id="IPR029063">
    <property type="entry name" value="SAM-dependent_MTases_sf"/>
</dbReference>
<comment type="similarity">
    <text evidence="4">Belongs to the class I-like SAM-binding methyltransferase superfamily. MenG/UbiE family.</text>
</comment>
<evidence type="ECO:0000313" key="5">
    <source>
        <dbReference type="EMBL" id="PXF41602.1"/>
    </source>
</evidence>
<evidence type="ECO:0000256" key="1">
    <source>
        <dbReference type="ARBA" id="ARBA00022603"/>
    </source>
</evidence>
<dbReference type="Proteomes" id="UP000247409">
    <property type="component" value="Unassembled WGS sequence"/>
</dbReference>
<dbReference type="NCBIfam" id="TIGR01934">
    <property type="entry name" value="MenG_MenH_UbiE"/>
    <property type="match status" value="1"/>
</dbReference>
<keyword evidence="2 4" id="KW-0808">Transferase</keyword>
<evidence type="ECO:0000256" key="2">
    <source>
        <dbReference type="ARBA" id="ARBA00022679"/>
    </source>
</evidence>
<evidence type="ECO:0000256" key="4">
    <source>
        <dbReference type="HAMAP-Rule" id="MF_03191"/>
    </source>
</evidence>
<protein>
    <recommendedName>
        <fullName evidence="4">2-methoxy-6-polyprenyl-1,4-benzoquinol methylase, mitochondrial</fullName>
        <ecNumber evidence="4">2.1.1.201</ecNumber>
    </recommendedName>
    <alternativeName>
        <fullName evidence="4">Ubiquinone biosynthesis methyltransferase COQ5</fullName>
    </alternativeName>
</protein>
<proteinExistence type="inferred from homology"/>
<feature type="binding site" evidence="4">
    <location>
        <begin position="142"/>
        <end position="143"/>
    </location>
    <ligand>
        <name>S-adenosyl-L-methionine</name>
        <dbReference type="ChEBI" id="CHEBI:59789"/>
    </ligand>
</feature>
<dbReference type="Pfam" id="PF01209">
    <property type="entry name" value="Ubie_methyltran"/>
    <property type="match status" value="1"/>
</dbReference>
<dbReference type="GO" id="GO:0008425">
    <property type="term" value="F:2-methoxy-6-polyprenyl-1,4-benzoquinol methyltransferase activity"/>
    <property type="evidence" value="ECO:0007669"/>
    <property type="project" value="UniProtKB-UniRule"/>
</dbReference>
<dbReference type="OrthoDB" id="6329284at2759"/>
<comment type="catalytic activity">
    <reaction evidence="4">
        <text>a 2-methoxy-6-(all-trans-polyprenyl)benzene-1,4-diol + S-adenosyl-L-methionine = a 5-methoxy-2-methyl-3-(all-trans-polyprenyl)benzene-1,4-diol + S-adenosyl-L-homocysteine + H(+)</text>
        <dbReference type="Rhea" id="RHEA:28286"/>
        <dbReference type="Rhea" id="RHEA-COMP:10858"/>
        <dbReference type="Rhea" id="RHEA-COMP:10859"/>
        <dbReference type="ChEBI" id="CHEBI:15378"/>
        <dbReference type="ChEBI" id="CHEBI:57856"/>
        <dbReference type="ChEBI" id="CHEBI:59789"/>
        <dbReference type="ChEBI" id="CHEBI:84166"/>
        <dbReference type="ChEBI" id="CHEBI:84167"/>
        <dbReference type="EC" id="2.1.1.201"/>
    </reaction>
</comment>
<dbReference type="GO" id="GO:0031314">
    <property type="term" value="C:extrinsic component of mitochondrial inner membrane"/>
    <property type="evidence" value="ECO:0007669"/>
    <property type="project" value="UniProtKB-UniRule"/>
</dbReference>
<keyword evidence="4" id="KW-0999">Mitochondrion inner membrane</keyword>
<keyword evidence="4" id="KW-0831">Ubiquinone biosynthesis</keyword>
<keyword evidence="4" id="KW-0496">Mitochondrion</keyword>
<dbReference type="EC" id="2.1.1.201" evidence="4"/>
<dbReference type="InterPro" id="IPR004033">
    <property type="entry name" value="UbiE/COQ5_MeTrFase"/>
</dbReference>
<accession>A0A2V3IHQ2</accession>
<dbReference type="Gene3D" id="3.40.50.150">
    <property type="entry name" value="Vaccinia Virus protein VP39"/>
    <property type="match status" value="1"/>
</dbReference>
<dbReference type="UniPathway" id="UPA00232"/>
<dbReference type="GO" id="GO:0032259">
    <property type="term" value="P:methylation"/>
    <property type="evidence" value="ECO:0007669"/>
    <property type="project" value="UniProtKB-KW"/>
</dbReference>
<dbReference type="STRING" id="448386.A0A2V3IHQ2"/>
<keyword evidence="5" id="KW-0830">Ubiquinone</keyword>
<feature type="binding site" evidence="4">
    <location>
        <position position="159"/>
    </location>
    <ligand>
        <name>S-adenosyl-L-methionine</name>
        <dbReference type="ChEBI" id="CHEBI:59789"/>
    </ligand>
</feature>
<dbReference type="PROSITE" id="PS51608">
    <property type="entry name" value="SAM_MT_UBIE"/>
    <property type="match status" value="1"/>
</dbReference>
<comment type="subunit">
    <text evidence="4">Component of a multi-subunit COQ enzyme complex.</text>
</comment>
<keyword evidence="6" id="KW-1185">Reference proteome</keyword>